<protein>
    <submittedName>
        <fullName evidence="2">Uncharacterized protein</fullName>
    </submittedName>
</protein>
<keyword evidence="1" id="KW-0812">Transmembrane</keyword>
<feature type="transmembrane region" description="Helical" evidence="1">
    <location>
        <begin position="29"/>
        <end position="49"/>
    </location>
</feature>
<reference evidence="2 3" key="1">
    <citation type="journal article" date="2018" name="PLoS ONE">
        <title>The draft genome of Kipferlia bialata reveals reductive genome evolution in fornicate parasites.</title>
        <authorList>
            <person name="Tanifuji G."/>
            <person name="Takabayashi S."/>
            <person name="Kume K."/>
            <person name="Takagi M."/>
            <person name="Nakayama T."/>
            <person name="Kamikawa R."/>
            <person name="Inagaki Y."/>
            <person name="Hashimoto T."/>
        </authorList>
    </citation>
    <scope>NUCLEOTIDE SEQUENCE [LARGE SCALE GENOMIC DNA]</scope>
    <source>
        <strain evidence="2">NY0173</strain>
    </source>
</reference>
<comment type="caution">
    <text evidence="2">The sequence shown here is derived from an EMBL/GenBank/DDBJ whole genome shotgun (WGS) entry which is preliminary data.</text>
</comment>
<gene>
    <name evidence="2" type="ORF">KIPB_013196</name>
</gene>
<keyword evidence="1" id="KW-1133">Transmembrane helix</keyword>
<dbReference type="AlphaFoldDB" id="A0A391NS56"/>
<feature type="transmembrane region" description="Helical" evidence="1">
    <location>
        <begin position="185"/>
        <end position="203"/>
    </location>
</feature>
<evidence type="ECO:0000313" key="3">
    <source>
        <dbReference type="Proteomes" id="UP000265618"/>
    </source>
</evidence>
<sequence>MNVLYDHSLDDLRAWFKELRNPKYTVFEVMLSALPGGVFVVMCLIRVYCYKDKHTYAKYPAFYDDKDGATYSDISTISMLFSEDKHGPALFFCLLAGFDMFRYYLSVVQDITAATRDWRWARVARNTDHSTSDLRAEFTDFALHYEILPMLCFQMLKAMVTVFIFTHNTTVDDADGKDPQQTVHMVWVIILGVIHVWAVYYSLSTRMRARATMCGYSVWSLRQALCSLTWQKIRWVAWFGAGFKAISVCKPVNMMTQLVCVLCESVTFGMLTKLDRTRHPLDWEGKEMAGTNLPTGKEAGGIDGAGYRYPWVLASSLPAGAIRLTFDPYGPPLDYGKRQVYVREMTARTPYPEEDPFDKAQREAAGQPVFAIPFSAFPMPDCTQEMNIEAEGVADTVDAE</sequence>
<accession>A0A391NS56</accession>
<proteinExistence type="predicted"/>
<evidence type="ECO:0000256" key="1">
    <source>
        <dbReference type="SAM" id="Phobius"/>
    </source>
</evidence>
<dbReference type="Proteomes" id="UP000265618">
    <property type="component" value="Unassembled WGS sequence"/>
</dbReference>
<keyword evidence="3" id="KW-1185">Reference proteome</keyword>
<keyword evidence="1" id="KW-0472">Membrane</keyword>
<organism evidence="2 3">
    <name type="scientific">Kipferlia bialata</name>
    <dbReference type="NCBI Taxonomy" id="797122"/>
    <lineage>
        <taxon>Eukaryota</taxon>
        <taxon>Metamonada</taxon>
        <taxon>Carpediemonas-like organisms</taxon>
        <taxon>Kipferlia</taxon>
    </lineage>
</organism>
<evidence type="ECO:0000313" key="2">
    <source>
        <dbReference type="EMBL" id="GCA64105.1"/>
    </source>
</evidence>
<feature type="transmembrane region" description="Helical" evidence="1">
    <location>
        <begin position="147"/>
        <end position="165"/>
    </location>
</feature>
<name>A0A391NS56_9EUKA</name>
<dbReference type="EMBL" id="BDIP01006146">
    <property type="protein sequence ID" value="GCA64105.1"/>
    <property type="molecule type" value="Genomic_DNA"/>
</dbReference>